<gene>
    <name evidence="1" type="ORF">ABB34_09120</name>
</gene>
<dbReference type="Proteomes" id="UP000050940">
    <property type="component" value="Unassembled WGS sequence"/>
</dbReference>
<proteinExistence type="predicted"/>
<accession>A0A0R0E3R5</accession>
<dbReference type="STRING" id="659018.ABB34_09120"/>
<reference evidence="1 2" key="1">
    <citation type="submission" date="2015-05" db="EMBL/GenBank/DDBJ databases">
        <title>Genome sequencing and analysis of members of genus Stenotrophomonas.</title>
        <authorList>
            <person name="Patil P.P."/>
            <person name="Midha S."/>
            <person name="Patil P.B."/>
        </authorList>
    </citation>
    <scope>NUCLEOTIDE SEQUENCE [LARGE SCALE GENOMIC DNA]</scope>
    <source>
        <strain evidence="1 2">JCM 16244</strain>
    </source>
</reference>
<keyword evidence="2" id="KW-1185">Reference proteome</keyword>
<dbReference type="AlphaFoldDB" id="A0A0R0E3R5"/>
<comment type="caution">
    <text evidence="1">The sequence shown here is derived from an EMBL/GenBank/DDBJ whole genome shotgun (WGS) entry which is preliminary data.</text>
</comment>
<protein>
    <submittedName>
        <fullName evidence="1">Uncharacterized protein</fullName>
    </submittedName>
</protein>
<name>A0A0R0E3R5_9GAMM</name>
<evidence type="ECO:0000313" key="1">
    <source>
        <dbReference type="EMBL" id="KRG84515.1"/>
    </source>
</evidence>
<dbReference type="EMBL" id="LDJP01000052">
    <property type="protein sequence ID" value="KRG84515.1"/>
    <property type="molecule type" value="Genomic_DNA"/>
</dbReference>
<sequence>MRPMNASLDPFLQFLQQCGKNLQRIANATKGEYSRADVAQEAWLLAGPLAERHGLPLDFLDPGFQDLLLRHLYQALVRYTDLHVRHGLRLDHAPGDDAEEGTAHPLMNHLTSDEGRDPLAHLLLGEERAGLPDIDAPHPSLAGAWLVLLQDCGQHMPSVAMRLLISVSWAYRCCAKARRLAREQHPIALTPPHSARQLGPWRKHRATRAPRQLEFDFGWPTLVIP</sequence>
<evidence type="ECO:0000313" key="2">
    <source>
        <dbReference type="Proteomes" id="UP000050940"/>
    </source>
</evidence>
<organism evidence="1 2">
    <name type="scientific">Stenotrophomonas daejeonensis</name>
    <dbReference type="NCBI Taxonomy" id="659018"/>
    <lineage>
        <taxon>Bacteria</taxon>
        <taxon>Pseudomonadati</taxon>
        <taxon>Pseudomonadota</taxon>
        <taxon>Gammaproteobacteria</taxon>
        <taxon>Lysobacterales</taxon>
        <taxon>Lysobacteraceae</taxon>
        <taxon>Stenotrophomonas</taxon>
    </lineage>
</organism>
<dbReference type="PATRIC" id="fig|659018.3.peg.1841"/>